<evidence type="ECO:0000256" key="3">
    <source>
        <dbReference type="ARBA" id="ARBA00022679"/>
    </source>
</evidence>
<evidence type="ECO:0000259" key="5">
    <source>
        <dbReference type="Pfam" id="PF21036"/>
    </source>
</evidence>
<keyword evidence="3" id="KW-0808">Transferase</keyword>
<gene>
    <name evidence="6" type="ORF">GC106_52200</name>
</gene>
<keyword evidence="7" id="KW-1185">Reference proteome</keyword>
<dbReference type="EMBL" id="JAAATY010000017">
    <property type="protein sequence ID" value="NRN67979.1"/>
    <property type="molecule type" value="Genomic_DNA"/>
</dbReference>
<dbReference type="CDD" id="cd03784">
    <property type="entry name" value="GT1_Gtf-like"/>
    <property type="match status" value="1"/>
</dbReference>
<accession>A0ABX2FA27</accession>
<dbReference type="InterPro" id="IPR048284">
    <property type="entry name" value="EryCIII-like_N"/>
</dbReference>
<dbReference type="InterPro" id="IPR010610">
    <property type="entry name" value="EryCIII-like_C"/>
</dbReference>
<name>A0ABX2FA27_9PSEU</name>
<dbReference type="Proteomes" id="UP000763557">
    <property type="component" value="Unassembled WGS sequence"/>
</dbReference>
<sequence>MRVLFTSCPDESAFPSMVPLAQALDAAGHEVRVACRPRFADVVTQAGLTAVPVGRDHDVWQAFGVEPGERAALRAAMLEPYDVVGQDERYITWEYLRSGYEYHVTWWHKMDNLPVISQLVAHAQDWRPDLVIWEPTSYAGPVAAKAVGAAHARLLSSLDIHGVTRGHFLRLGQRRQDDPLAEWLSGYATKYGTSFSEDMVTGQLTIDQLPGSLRLDTGLPSLPMRHTPWRETSQRFGRQRVAVVMDIEPTVRFGGYRLTVDEITAAVAQPDSGECAAVVHDGDLATFLDAVRHGLPQLVLPVYVDQPPLADRIVECGAGLHIHPHTVTAAAVRDSVSRLLHEPSFRDSAAKLRDEMLTMPAPAEVVPRLEELAATHR</sequence>
<feature type="domain" description="Erythromycin biosynthesis protein CIII-like N-terminal" evidence="5">
    <location>
        <begin position="22"/>
        <end position="229"/>
    </location>
</feature>
<evidence type="ECO:0000259" key="4">
    <source>
        <dbReference type="Pfam" id="PF06722"/>
    </source>
</evidence>
<evidence type="ECO:0000256" key="2">
    <source>
        <dbReference type="ARBA" id="ARBA00022676"/>
    </source>
</evidence>
<evidence type="ECO:0000313" key="7">
    <source>
        <dbReference type="Proteomes" id="UP000763557"/>
    </source>
</evidence>
<dbReference type="InterPro" id="IPR050426">
    <property type="entry name" value="Glycosyltransferase_28"/>
</dbReference>
<dbReference type="SUPFAM" id="SSF53756">
    <property type="entry name" value="UDP-Glycosyltransferase/glycogen phosphorylase"/>
    <property type="match status" value="1"/>
</dbReference>
<keyword evidence="2" id="KW-0328">Glycosyltransferase</keyword>
<dbReference type="PANTHER" id="PTHR48050:SF13">
    <property type="entry name" value="STEROL 3-BETA-GLUCOSYLTRANSFERASE UGT80A2"/>
    <property type="match status" value="1"/>
</dbReference>
<comment type="similarity">
    <text evidence="1">Belongs to the glycosyltransferase 28 family.</text>
</comment>
<comment type="caution">
    <text evidence="6">The sequence shown here is derived from an EMBL/GenBank/DDBJ whole genome shotgun (WGS) entry which is preliminary data.</text>
</comment>
<dbReference type="InterPro" id="IPR002213">
    <property type="entry name" value="UDP_glucos_trans"/>
</dbReference>
<proteinExistence type="inferred from homology"/>
<dbReference type="PANTHER" id="PTHR48050">
    <property type="entry name" value="STEROL 3-BETA-GLUCOSYLTRANSFERASE"/>
    <property type="match status" value="1"/>
</dbReference>
<protein>
    <submittedName>
        <fullName evidence="6">L-desosaminyltransferase/TDP-megosamine glycosyltransferase/glycosyltransferase OleGII/desosaminyltransferase OleGI</fullName>
    </submittedName>
</protein>
<dbReference type="Gene3D" id="3.40.50.2000">
    <property type="entry name" value="Glycogen Phosphorylase B"/>
    <property type="match status" value="3"/>
</dbReference>
<evidence type="ECO:0000313" key="6">
    <source>
        <dbReference type="EMBL" id="NRN67979.1"/>
    </source>
</evidence>
<feature type="domain" description="Erythromycin biosynthesis protein CIII-like C-terminal" evidence="4">
    <location>
        <begin position="274"/>
        <end position="372"/>
    </location>
</feature>
<dbReference type="Pfam" id="PF06722">
    <property type="entry name" value="EryCIII-like_C"/>
    <property type="match status" value="1"/>
</dbReference>
<evidence type="ECO:0000256" key="1">
    <source>
        <dbReference type="ARBA" id="ARBA00006962"/>
    </source>
</evidence>
<organism evidence="6 7">
    <name type="scientific">Kibdelosporangium persicum</name>
    <dbReference type="NCBI Taxonomy" id="2698649"/>
    <lineage>
        <taxon>Bacteria</taxon>
        <taxon>Bacillati</taxon>
        <taxon>Actinomycetota</taxon>
        <taxon>Actinomycetes</taxon>
        <taxon>Pseudonocardiales</taxon>
        <taxon>Pseudonocardiaceae</taxon>
        <taxon>Kibdelosporangium</taxon>
    </lineage>
</organism>
<dbReference type="Pfam" id="PF21036">
    <property type="entry name" value="EryCIII-like_N"/>
    <property type="match status" value="1"/>
</dbReference>
<reference evidence="6 7" key="1">
    <citation type="submission" date="2020-01" db="EMBL/GenBank/DDBJ databases">
        <title>Kibdelosporangium persica a novel Actinomycetes from a hot desert in Iran.</title>
        <authorList>
            <person name="Safaei N."/>
            <person name="Zaburannyi N."/>
            <person name="Mueller R."/>
            <person name="Wink J."/>
        </authorList>
    </citation>
    <scope>NUCLEOTIDE SEQUENCE [LARGE SCALE GENOMIC DNA]</scope>
    <source>
        <strain evidence="6 7">4NS15</strain>
    </source>
</reference>